<evidence type="ECO:0000256" key="2">
    <source>
        <dbReference type="SAM" id="Phobius"/>
    </source>
</evidence>
<gene>
    <name evidence="4" type="ORF">KTH89_13115</name>
</gene>
<comment type="caution">
    <text evidence="4">The sequence shown here is derived from an EMBL/GenBank/DDBJ whole genome shotgun (WGS) entry which is preliminary data.</text>
</comment>
<proteinExistence type="predicted"/>
<evidence type="ECO:0000313" key="4">
    <source>
        <dbReference type="EMBL" id="MBU9737483.1"/>
    </source>
</evidence>
<dbReference type="RefSeq" id="WP_238722008.1">
    <property type="nucleotide sequence ID" value="NZ_JAHQCW010000021.1"/>
</dbReference>
<evidence type="ECO:0000259" key="3">
    <source>
        <dbReference type="Pfam" id="PF12704"/>
    </source>
</evidence>
<feature type="region of interest" description="Disordered" evidence="1">
    <location>
        <begin position="400"/>
        <end position="419"/>
    </location>
</feature>
<dbReference type="AlphaFoldDB" id="A0A949JYD5"/>
<feature type="transmembrane region" description="Helical" evidence="2">
    <location>
        <begin position="243"/>
        <end position="262"/>
    </location>
</feature>
<feature type="transmembrane region" description="Helical" evidence="2">
    <location>
        <begin position="343"/>
        <end position="362"/>
    </location>
</feature>
<keyword evidence="2" id="KW-1133">Transmembrane helix</keyword>
<dbReference type="Proteomes" id="UP000712157">
    <property type="component" value="Unassembled WGS sequence"/>
</dbReference>
<name>A0A949JYD5_9FIRM</name>
<reference evidence="4" key="1">
    <citation type="submission" date="2021-06" db="EMBL/GenBank/DDBJ databases">
        <title>Description of novel taxa of the family Lachnospiraceae.</title>
        <authorList>
            <person name="Chaplin A.V."/>
            <person name="Sokolova S.R."/>
            <person name="Pikina A.P."/>
            <person name="Korzhanova M."/>
            <person name="Belova V."/>
            <person name="Korostin D."/>
            <person name="Efimov B.A."/>
        </authorList>
    </citation>
    <scope>NUCLEOTIDE SEQUENCE</scope>
    <source>
        <strain evidence="4">ASD5720</strain>
    </source>
</reference>
<keyword evidence="2" id="KW-0812">Transmembrane</keyword>
<evidence type="ECO:0000256" key="1">
    <source>
        <dbReference type="SAM" id="MobiDB-lite"/>
    </source>
</evidence>
<feature type="domain" description="MacB-like periplasmic core" evidence="3">
    <location>
        <begin position="42"/>
        <end position="154"/>
    </location>
</feature>
<feature type="transmembrane region" description="Helical" evidence="2">
    <location>
        <begin position="308"/>
        <end position="331"/>
    </location>
</feature>
<evidence type="ECO:0000313" key="5">
    <source>
        <dbReference type="Proteomes" id="UP000712157"/>
    </source>
</evidence>
<organism evidence="4 5">
    <name type="scientific">Diplocloster agilis</name>
    <dbReference type="NCBI Taxonomy" id="2850323"/>
    <lineage>
        <taxon>Bacteria</taxon>
        <taxon>Bacillati</taxon>
        <taxon>Bacillota</taxon>
        <taxon>Clostridia</taxon>
        <taxon>Lachnospirales</taxon>
        <taxon>Lachnospiraceae</taxon>
        <taxon>Diplocloster</taxon>
    </lineage>
</organism>
<sequence length="419" mass="46476">MKTFGRQIMAGLLLTAVLVCLAYTLGMVSSLNTLPMTVVYDRKDKPLTQQEIEKLREAEEKRESPVPFTAWCQRKGTLSYPELNRETAADLVYINGDSNLLAAGTHPLTENGENGCLLSEDLAMELFGSIQAVGEIIKAGESEYTVQGILTERESLMEGAKLAILQAEKDVKADQISVAIGEDPNGEKAYAFAMRLGAEGEMFPMQKYVDLAGFTTSLLLLLIGGSMILPWAARLIRCRKQPFAAAFCLGFILIISMVFYKVSGMNLKIPESMIPTRWSDFEFWGEWFRRSVESLTSFLYAQKTGIQAVYAGGALAAAGGSLLSGCCYLLWYRACRPKTLKSFYLWLLTAVILEFLVVVRMGNEFMLQPSERRIIWLLLPLCLTVSFVGRQLFEKLSCPESHPKLQDKSGASSGRVQDA</sequence>
<dbReference type="InterPro" id="IPR025857">
    <property type="entry name" value="MacB_PCD"/>
</dbReference>
<protein>
    <submittedName>
        <fullName evidence="4">ABC transporter permease</fullName>
    </submittedName>
</protein>
<feature type="transmembrane region" description="Helical" evidence="2">
    <location>
        <begin position="374"/>
        <end position="393"/>
    </location>
</feature>
<accession>A0A949JYD5</accession>
<dbReference type="EMBL" id="JAHQCW010000021">
    <property type="protein sequence ID" value="MBU9737483.1"/>
    <property type="molecule type" value="Genomic_DNA"/>
</dbReference>
<feature type="compositionally biased region" description="Polar residues" evidence="1">
    <location>
        <begin position="409"/>
        <end position="419"/>
    </location>
</feature>
<dbReference type="Pfam" id="PF12704">
    <property type="entry name" value="MacB_PCD"/>
    <property type="match status" value="1"/>
</dbReference>
<keyword evidence="2" id="KW-0472">Membrane</keyword>
<keyword evidence="5" id="KW-1185">Reference proteome</keyword>
<feature type="transmembrane region" description="Helical" evidence="2">
    <location>
        <begin position="211"/>
        <end position="231"/>
    </location>
</feature>